<keyword evidence="1" id="KW-0472">Membrane</keyword>
<keyword evidence="1" id="KW-0812">Transmembrane</keyword>
<organism evidence="2 3">
    <name type="scientific">Dermatophagoides pteronyssinus</name>
    <name type="common">European house dust mite</name>
    <dbReference type="NCBI Taxonomy" id="6956"/>
    <lineage>
        <taxon>Eukaryota</taxon>
        <taxon>Metazoa</taxon>
        <taxon>Ecdysozoa</taxon>
        <taxon>Arthropoda</taxon>
        <taxon>Chelicerata</taxon>
        <taxon>Arachnida</taxon>
        <taxon>Acari</taxon>
        <taxon>Acariformes</taxon>
        <taxon>Sarcoptiformes</taxon>
        <taxon>Astigmata</taxon>
        <taxon>Psoroptidia</taxon>
        <taxon>Analgoidea</taxon>
        <taxon>Pyroglyphidae</taxon>
        <taxon>Dermatophagoidinae</taxon>
        <taxon>Dermatophagoides</taxon>
    </lineage>
</organism>
<accession>A0A6P6YLC6</accession>
<gene>
    <name evidence="3" type="primary">LOC113799320</name>
</gene>
<dbReference type="RefSeq" id="XP_027205734.1">
    <property type="nucleotide sequence ID" value="XM_027349933.1"/>
</dbReference>
<dbReference type="KEGG" id="dpte:113799320"/>
<sequence>MDLFIAIKIWPSFYLLMIWSIWSFISIYETATLDSSTSATNQSTSIVNCRCGLKPWKNRDTDSEEPTRDCCQYFIQSKQGNFSDQTFICQIHNELVYKRFHSCCITLLQSAYCSQTRIKTGAVNKISNDKRQRRHRSRINSLIQWPKARLNFTNYFNL</sequence>
<evidence type="ECO:0000313" key="3">
    <source>
        <dbReference type="RefSeq" id="XP_027205734.1"/>
    </source>
</evidence>
<evidence type="ECO:0000256" key="1">
    <source>
        <dbReference type="SAM" id="Phobius"/>
    </source>
</evidence>
<keyword evidence="1" id="KW-1133">Transmembrane helix</keyword>
<protein>
    <submittedName>
        <fullName evidence="3">Uncharacterized protein LOC113799320</fullName>
    </submittedName>
</protein>
<evidence type="ECO:0000313" key="2">
    <source>
        <dbReference type="Proteomes" id="UP000515146"/>
    </source>
</evidence>
<dbReference type="Proteomes" id="UP000515146">
    <property type="component" value="Unplaced"/>
</dbReference>
<reference evidence="3" key="1">
    <citation type="submission" date="2025-08" db="UniProtKB">
        <authorList>
            <consortium name="RefSeq"/>
        </authorList>
    </citation>
    <scope>IDENTIFICATION</scope>
    <source>
        <strain evidence="3">Airmid</strain>
    </source>
</reference>
<dbReference type="OrthoDB" id="10354901at2759"/>
<dbReference type="InParanoid" id="A0A6P6YLC6"/>
<dbReference type="AlphaFoldDB" id="A0A6P6YLC6"/>
<keyword evidence="2" id="KW-1185">Reference proteome</keyword>
<name>A0A6P6YLC6_DERPT</name>
<proteinExistence type="predicted"/>
<feature type="transmembrane region" description="Helical" evidence="1">
    <location>
        <begin position="12"/>
        <end position="28"/>
    </location>
</feature>